<feature type="region of interest" description="Disordered" evidence="1">
    <location>
        <begin position="17"/>
        <end position="36"/>
    </location>
</feature>
<feature type="compositionally biased region" description="Basic residues" evidence="1">
    <location>
        <begin position="17"/>
        <end position="28"/>
    </location>
</feature>
<evidence type="ECO:0000313" key="3">
    <source>
        <dbReference type="Proteomes" id="UP001165082"/>
    </source>
</evidence>
<comment type="caution">
    <text evidence="2">The sequence shown here is derived from an EMBL/GenBank/DDBJ whole genome shotgun (WGS) entry which is preliminary data.</text>
</comment>
<proteinExistence type="predicted"/>
<dbReference type="AlphaFoldDB" id="A0A9W7CBJ1"/>
<feature type="region of interest" description="Disordered" evidence="1">
    <location>
        <begin position="58"/>
        <end position="78"/>
    </location>
</feature>
<dbReference type="EMBL" id="BRXZ01000123">
    <property type="protein sequence ID" value="GMI05688.1"/>
    <property type="molecule type" value="Genomic_DNA"/>
</dbReference>
<organism evidence="2 3">
    <name type="scientific">Triparma retinervis</name>
    <dbReference type="NCBI Taxonomy" id="2557542"/>
    <lineage>
        <taxon>Eukaryota</taxon>
        <taxon>Sar</taxon>
        <taxon>Stramenopiles</taxon>
        <taxon>Ochrophyta</taxon>
        <taxon>Bolidophyceae</taxon>
        <taxon>Parmales</taxon>
        <taxon>Triparmaceae</taxon>
        <taxon>Triparma</taxon>
    </lineage>
</organism>
<gene>
    <name evidence="2" type="ORF">TrRE_jg10729</name>
</gene>
<protein>
    <submittedName>
        <fullName evidence="2">Uncharacterized protein</fullName>
    </submittedName>
</protein>
<keyword evidence="3" id="KW-1185">Reference proteome</keyword>
<evidence type="ECO:0000256" key="1">
    <source>
        <dbReference type="SAM" id="MobiDB-lite"/>
    </source>
</evidence>
<name>A0A9W7CBJ1_9STRA</name>
<reference evidence="2" key="1">
    <citation type="submission" date="2022-07" db="EMBL/GenBank/DDBJ databases">
        <title>Genome analysis of Parmales, a sister group of diatoms, reveals the evolutionary specialization of diatoms from phago-mixotrophs to photoautotrophs.</title>
        <authorList>
            <person name="Ban H."/>
            <person name="Sato S."/>
            <person name="Yoshikawa S."/>
            <person name="Kazumasa Y."/>
            <person name="Nakamura Y."/>
            <person name="Ichinomiya M."/>
            <person name="Saitoh K."/>
            <person name="Sato N."/>
            <person name="Blanc-Mathieu R."/>
            <person name="Endo H."/>
            <person name="Kuwata A."/>
            <person name="Ogata H."/>
        </authorList>
    </citation>
    <scope>NUCLEOTIDE SEQUENCE</scope>
</reference>
<evidence type="ECO:0000313" key="2">
    <source>
        <dbReference type="EMBL" id="GMI05688.1"/>
    </source>
</evidence>
<accession>A0A9W7CBJ1</accession>
<dbReference type="Proteomes" id="UP001165082">
    <property type="component" value="Unassembled WGS sequence"/>
</dbReference>
<sequence>MAIGKPLDVSYYERALGRKKPKKVKKRKDPLASPNSRYSYEIEASIRHMKKDVKIMVKKKSPKRMKGPPSSNNYAPKISGFDQQKFFLSKKERRKLSQITTSPVKASTLLPQI</sequence>